<evidence type="ECO:0000256" key="1">
    <source>
        <dbReference type="ARBA" id="ARBA00004123"/>
    </source>
</evidence>
<feature type="region of interest" description="Disordered" evidence="10">
    <location>
        <begin position="1342"/>
        <end position="1383"/>
    </location>
</feature>
<dbReference type="CDD" id="cd18033">
    <property type="entry name" value="DEXDc_FANCM"/>
    <property type="match status" value="1"/>
</dbReference>
<comment type="similarity">
    <text evidence="2 9">Belongs to the DEAD box helicase family. DEAH subfamily. FANCM sub-subfamily.</text>
</comment>
<dbReference type="PROSITE" id="PS51194">
    <property type="entry name" value="HELICASE_CTER"/>
    <property type="match status" value="1"/>
</dbReference>
<dbReference type="CDD" id="cd12091">
    <property type="entry name" value="FANCM_ID"/>
    <property type="match status" value="1"/>
</dbReference>
<dbReference type="InterPro" id="IPR001650">
    <property type="entry name" value="Helicase_C-like"/>
</dbReference>
<keyword evidence="4" id="KW-0378">Hydrolase</keyword>
<keyword evidence="5" id="KW-0347">Helicase</keyword>
<dbReference type="InterPro" id="IPR000467">
    <property type="entry name" value="G_patch_dom"/>
</dbReference>
<evidence type="ECO:0000259" key="13">
    <source>
        <dbReference type="PROSITE" id="PS51194"/>
    </source>
</evidence>
<dbReference type="GO" id="GO:0009378">
    <property type="term" value="F:four-way junction helicase activity"/>
    <property type="evidence" value="ECO:0007669"/>
    <property type="project" value="TreeGrafter"/>
</dbReference>
<feature type="compositionally biased region" description="Low complexity" evidence="10">
    <location>
        <begin position="911"/>
        <end position="927"/>
    </location>
</feature>
<feature type="region of interest" description="Disordered" evidence="10">
    <location>
        <begin position="789"/>
        <end position="808"/>
    </location>
</feature>
<evidence type="ECO:0000256" key="2">
    <source>
        <dbReference type="ARBA" id="ARBA00009889"/>
    </source>
</evidence>
<evidence type="ECO:0000256" key="10">
    <source>
        <dbReference type="SAM" id="MobiDB-lite"/>
    </source>
</evidence>
<proteinExistence type="inferred from homology"/>
<dbReference type="PANTHER" id="PTHR14025:SF20">
    <property type="entry name" value="FANCONI ANEMIA GROUP M PROTEIN"/>
    <property type="match status" value="1"/>
</dbReference>
<evidence type="ECO:0000256" key="3">
    <source>
        <dbReference type="ARBA" id="ARBA00022741"/>
    </source>
</evidence>
<sequence>MSEDEFFDSFDDAALQQIDAIEAAAISGLSPHKLSNNKNNAKSDDLSFSDLTFDIDESELQKLDVVVEASYENHSQAAAGPSRLASMNNSIQTTLYGGIASASSQRLSSTRAPFQRNKSSSRNVFGQQAPKTKVWDHTEFAKTGLKPLRKGKGKAKATANDNESEEEEEVEFEQFPAPFVPSEFEFVPPPMKLKPDLLEAKHWVFPLNRPKRDYQFNIVKRSLFENTLVALPTGLGKTFIAGVVMLNYYRWFPEGKVVFVAPTKPLVSQQIDACHQTCGIPGADAVELTGSVAKNMRARYWQEKRVFYMTPQTLVNDLVTENCNAQDIILLVVGGYYAYNQVIRFLMAKNPHFRVLALTATPGSTPDAVQNLIDGLHVSHVEIRDENSLDLRQYIHEKKIEQHVIKMSEDVDRVKILLSRLMSEYLKPLKQRGVLHFGDPVTFHPYAAQAKMQQLGREQRWALGPLSKLASLARAMGYLLEGTIGMCHTYLRQLSRASEPPEKGKRTTKPKGKNKWQSDPHFQAVMAELDNQHSRGFSIHPKMEILKLLLMQYFGERMGEDDDSEGASKAMVFVTFREAVDEIVQMLNTEQPLIRATKFVGQGTDKQGKKGMAQKEQLEVIGRFKRNEYNVLVATSIGEEGLDIGEVDYIVCYDAQKTPIRMLQRLGRTGRKRAGIVHVLLAQDREEHNMEKAKVTYKEVQKTIWRGDQLELYGDVERLLPDHVKPQCLEKVMEIKPYVPEEPYSKRKAEKEAAKTRVKRKRNDDFLRNIPMGASTGFVTVADLLVKNSKKRKKNPSPPSEEEKDFDMQGIDDDIDRELESGTIFPSSNQPFRRTKSSVAGKVTKSTKGTREKLRRVATYDEGTKKKAAARKGRQRKSIVDPTSSQGEDDSEDMELEQFTLPTTPRKIKRIISSPSNSPSPRNSSPRPATPELRQSPSCTKNGTIDLTDSESEPDHRAEPARRSSSPVAKPGRSKQDGEDFAWLVEDDEDMIFKIASSPPATSRVELPQSTTFEIDESVAVISPPVLRFPSDVNYSSARNIPSHVSQAMQTNDPDNESLIITSDVISLQEESQTLVTSPSNMSPPELPMQHITCVSQDPPTATMPVRYRHKKVVLFPDAESSPLREMPPPSQRRLYRRPAVSTPVKEKKKKPKMTALVAQHNLLFDVAADHSGDEVSEGGSNSEDDVESESDRMFIKDSPLTQVSQSYDQSLVYRQSLLSQAPAAIDLPRFAKGPSRSNIFGVRRGQDRTVLLSSSPARGDERSDEYEFGSFVVPDDVDVALVNAGSSLSNVGKHDSQVECHSNVQDRRLFKGTQSLRYSPLQQLSSRTALLSFFSTIQRRREDDEDKNVNDDDDDDVSLVSRSPSHEPMDVDTTGNDHISKYDEYHRGPEREIITVETRIKPTNKGFAMLAKLGWVEGQPLGISGEGKDIPLG</sequence>
<keyword evidence="7" id="KW-0539">Nucleus</keyword>
<feature type="domain" description="Helicase ATP-binding" evidence="12">
    <location>
        <begin position="218"/>
        <end position="380"/>
    </location>
</feature>
<evidence type="ECO:0000256" key="4">
    <source>
        <dbReference type="ARBA" id="ARBA00022801"/>
    </source>
</evidence>
<name>A0A2A9NSU6_9AGAR</name>
<comment type="function">
    <text evidence="9">ATP-dependent DNA helicase involved in DNA damage repair by homologous recombination and in genome maintenance. Capable of unwinding D-loops. Plays a role in limiting crossover recombinants during mitotic DNA double-strand break (DSB) repair. Component of a FANCM-MHF complex which promotes gene conversion at blocked replication forks, probably by reversal of the stalled fork.</text>
</comment>
<evidence type="ECO:0000256" key="8">
    <source>
        <dbReference type="ARBA" id="ARBA00047995"/>
    </source>
</evidence>
<dbReference type="GO" id="GO:0005524">
    <property type="term" value="F:ATP binding"/>
    <property type="evidence" value="ECO:0007669"/>
    <property type="project" value="UniProtKB-UniRule"/>
</dbReference>
<dbReference type="GO" id="GO:0000400">
    <property type="term" value="F:four-way junction DNA binding"/>
    <property type="evidence" value="ECO:0007669"/>
    <property type="project" value="TreeGrafter"/>
</dbReference>
<feature type="region of interest" description="Disordered" evidence="10">
    <location>
        <begin position="495"/>
        <end position="518"/>
    </location>
</feature>
<feature type="compositionally biased region" description="Basic and acidic residues" evidence="10">
    <location>
        <begin position="1342"/>
        <end position="1351"/>
    </location>
</feature>
<feature type="region of interest" description="Disordered" evidence="10">
    <location>
        <begin position="1171"/>
        <end position="1192"/>
    </location>
</feature>
<dbReference type="InterPro" id="IPR014001">
    <property type="entry name" value="Helicase_ATP-bd"/>
</dbReference>
<dbReference type="PROSITE" id="PS50174">
    <property type="entry name" value="G_PATCH"/>
    <property type="match status" value="1"/>
</dbReference>
<dbReference type="GO" id="GO:0005634">
    <property type="term" value="C:nucleus"/>
    <property type="evidence" value="ECO:0007669"/>
    <property type="project" value="UniProtKB-SubCell"/>
</dbReference>
<dbReference type="Proteomes" id="UP000242287">
    <property type="component" value="Unassembled WGS sequence"/>
</dbReference>
<dbReference type="InterPro" id="IPR027417">
    <property type="entry name" value="P-loop_NTPase"/>
</dbReference>
<feature type="domain" description="G-patch" evidence="11">
    <location>
        <begin position="1403"/>
        <end position="1434"/>
    </location>
</feature>
<feature type="region of interest" description="Disordered" evidence="10">
    <location>
        <begin position="1121"/>
        <end position="1153"/>
    </location>
</feature>
<evidence type="ECO:0000256" key="7">
    <source>
        <dbReference type="ARBA" id="ARBA00023242"/>
    </source>
</evidence>
<dbReference type="InterPro" id="IPR011545">
    <property type="entry name" value="DEAD/DEAH_box_helicase_dom"/>
</dbReference>
<comment type="subunit">
    <text evidence="9">Interacts with the MHF histone-fold complex to form the FANCM-MHF complex.</text>
</comment>
<evidence type="ECO:0000259" key="12">
    <source>
        <dbReference type="PROSITE" id="PS51192"/>
    </source>
</evidence>
<dbReference type="GO" id="GO:0043138">
    <property type="term" value="F:3'-5' DNA helicase activity"/>
    <property type="evidence" value="ECO:0007669"/>
    <property type="project" value="InterPro"/>
</dbReference>
<protein>
    <recommendedName>
        <fullName evidence="9">ATP-dependent DNA helicase</fullName>
        <ecNumber evidence="9">3.6.4.12</ecNumber>
    </recommendedName>
</protein>
<feature type="compositionally biased region" description="Acidic residues" evidence="10">
    <location>
        <begin position="887"/>
        <end position="896"/>
    </location>
</feature>
<dbReference type="GO" id="GO:0045003">
    <property type="term" value="P:double-strand break repair via synthesis-dependent strand annealing"/>
    <property type="evidence" value="ECO:0007669"/>
    <property type="project" value="TreeGrafter"/>
</dbReference>
<dbReference type="CDD" id="cd18801">
    <property type="entry name" value="SF2_C_FANCM_Hef"/>
    <property type="match status" value="1"/>
</dbReference>
<dbReference type="GO" id="GO:0016887">
    <property type="term" value="F:ATP hydrolysis activity"/>
    <property type="evidence" value="ECO:0007669"/>
    <property type="project" value="RHEA"/>
</dbReference>
<comment type="subcellular location">
    <subcellularLocation>
        <location evidence="1 9">Nucleus</location>
    </subcellularLocation>
</comment>
<evidence type="ECO:0000313" key="14">
    <source>
        <dbReference type="EMBL" id="PFH50752.1"/>
    </source>
</evidence>
<feature type="compositionally biased region" description="Basic residues" evidence="10">
    <location>
        <begin position="866"/>
        <end position="877"/>
    </location>
</feature>
<dbReference type="SUPFAM" id="SSF52540">
    <property type="entry name" value="P-loop containing nucleoside triphosphate hydrolases"/>
    <property type="match status" value="2"/>
</dbReference>
<feature type="region of interest" description="Disordered" evidence="10">
    <location>
        <begin position="821"/>
        <end position="981"/>
    </location>
</feature>
<dbReference type="PROSITE" id="PS51192">
    <property type="entry name" value="HELICASE_ATP_BIND_1"/>
    <property type="match status" value="1"/>
</dbReference>
<evidence type="ECO:0000256" key="5">
    <source>
        <dbReference type="ARBA" id="ARBA00022806"/>
    </source>
</evidence>
<dbReference type="GO" id="GO:0036297">
    <property type="term" value="P:interstrand cross-link repair"/>
    <property type="evidence" value="ECO:0007669"/>
    <property type="project" value="UniProtKB-ARBA"/>
</dbReference>
<accession>A0A2A9NSU6</accession>
<reference evidence="14 15" key="1">
    <citation type="submission" date="2014-02" db="EMBL/GenBank/DDBJ databases">
        <title>Transposable element dynamics among asymbiotic and ectomycorrhizal Amanita fungi.</title>
        <authorList>
            <consortium name="DOE Joint Genome Institute"/>
            <person name="Hess J."/>
            <person name="Skrede I."/>
            <person name="Wolfe B."/>
            <person name="LaButti K."/>
            <person name="Ohm R.A."/>
            <person name="Grigoriev I.V."/>
            <person name="Pringle A."/>
        </authorList>
    </citation>
    <scope>NUCLEOTIDE SEQUENCE [LARGE SCALE GENOMIC DNA]</scope>
    <source>
        <strain evidence="14 15">SKay4041</strain>
    </source>
</reference>
<dbReference type="SMART" id="SM00490">
    <property type="entry name" value="HELICc"/>
    <property type="match status" value="1"/>
</dbReference>
<dbReference type="EMBL" id="KZ301998">
    <property type="protein sequence ID" value="PFH50752.1"/>
    <property type="molecule type" value="Genomic_DNA"/>
</dbReference>
<dbReference type="InterPro" id="IPR039686">
    <property type="entry name" value="FANCM/Mph1-like_ID"/>
</dbReference>
<evidence type="ECO:0000313" key="15">
    <source>
        <dbReference type="Proteomes" id="UP000242287"/>
    </source>
</evidence>
<keyword evidence="3" id="KW-0547">Nucleotide-binding</keyword>
<keyword evidence="6" id="KW-0067">ATP-binding</keyword>
<dbReference type="Pfam" id="PF00270">
    <property type="entry name" value="DEAD"/>
    <property type="match status" value="1"/>
</dbReference>
<dbReference type="InterPro" id="IPR044749">
    <property type="entry name" value="FANCM_DEXDc"/>
</dbReference>
<dbReference type="PANTHER" id="PTHR14025">
    <property type="entry name" value="FANCONI ANEMIA GROUP M FANCM FAMILY MEMBER"/>
    <property type="match status" value="1"/>
</dbReference>
<evidence type="ECO:0000259" key="11">
    <source>
        <dbReference type="PROSITE" id="PS50174"/>
    </source>
</evidence>
<feature type="domain" description="Helicase C-terminal" evidence="13">
    <location>
        <begin position="550"/>
        <end position="720"/>
    </location>
</feature>
<feature type="compositionally biased region" description="Polar residues" evidence="10">
    <location>
        <begin position="933"/>
        <end position="947"/>
    </location>
</feature>
<dbReference type="Pfam" id="PF00271">
    <property type="entry name" value="Helicase_C"/>
    <property type="match status" value="1"/>
</dbReference>
<organism evidence="14 15">
    <name type="scientific">Amanita thiersii Skay4041</name>
    <dbReference type="NCBI Taxonomy" id="703135"/>
    <lineage>
        <taxon>Eukaryota</taxon>
        <taxon>Fungi</taxon>
        <taxon>Dikarya</taxon>
        <taxon>Basidiomycota</taxon>
        <taxon>Agaricomycotina</taxon>
        <taxon>Agaricomycetes</taxon>
        <taxon>Agaricomycetidae</taxon>
        <taxon>Agaricales</taxon>
        <taxon>Pluteineae</taxon>
        <taxon>Amanitaceae</taxon>
        <taxon>Amanita</taxon>
    </lineage>
</organism>
<keyword evidence="15" id="KW-1185">Reference proteome</keyword>
<dbReference type="EC" id="3.6.4.12" evidence="9"/>
<dbReference type="FunFam" id="3.40.50.300:FF:000861">
    <property type="entry name" value="Fanconi anemia, complementation group M"/>
    <property type="match status" value="1"/>
</dbReference>
<evidence type="ECO:0000256" key="6">
    <source>
        <dbReference type="ARBA" id="ARBA00022840"/>
    </source>
</evidence>
<comment type="catalytic activity">
    <reaction evidence="8 9">
        <text>ATP + H2O = ADP + phosphate + H(+)</text>
        <dbReference type="Rhea" id="RHEA:13065"/>
        <dbReference type="ChEBI" id="CHEBI:15377"/>
        <dbReference type="ChEBI" id="CHEBI:15378"/>
        <dbReference type="ChEBI" id="CHEBI:30616"/>
        <dbReference type="ChEBI" id="CHEBI:43474"/>
        <dbReference type="ChEBI" id="CHEBI:456216"/>
        <dbReference type="EC" id="3.6.4.12"/>
    </reaction>
</comment>
<dbReference type="STRING" id="703135.A0A2A9NSU6"/>
<gene>
    <name evidence="14" type="ORF">AMATHDRAFT_75437</name>
</gene>
<feature type="region of interest" description="Disordered" evidence="10">
    <location>
        <begin position="107"/>
        <end position="128"/>
    </location>
</feature>
<feature type="compositionally biased region" description="Basic and acidic residues" evidence="10">
    <location>
        <begin position="953"/>
        <end position="962"/>
    </location>
</feature>
<dbReference type="SMART" id="SM00487">
    <property type="entry name" value="DEXDc"/>
    <property type="match status" value="1"/>
</dbReference>
<dbReference type="OrthoDB" id="164902at2759"/>
<evidence type="ECO:0000256" key="9">
    <source>
        <dbReference type="RuleBase" id="RU367027"/>
    </source>
</evidence>
<dbReference type="Gene3D" id="3.40.50.300">
    <property type="entry name" value="P-loop containing nucleotide triphosphate hydrolases"/>
    <property type="match status" value="2"/>
</dbReference>